<evidence type="ECO:0000259" key="27">
    <source>
        <dbReference type="PROSITE" id="PS50027"/>
    </source>
</evidence>
<dbReference type="Pfam" id="PF00053">
    <property type="entry name" value="EGF_laminin"/>
    <property type="match status" value="1"/>
</dbReference>
<dbReference type="PROSITE" id="PS50026">
    <property type="entry name" value="EGF_3"/>
    <property type="match status" value="3"/>
</dbReference>
<dbReference type="InterPro" id="IPR001791">
    <property type="entry name" value="Laminin_G"/>
</dbReference>
<keyword evidence="10 19" id="KW-0106">Calcium</keyword>
<evidence type="ECO:0000256" key="14">
    <source>
        <dbReference type="ARBA" id="ARBA00023157"/>
    </source>
</evidence>
<feature type="signal peptide" evidence="24">
    <location>
        <begin position="1"/>
        <end position="21"/>
    </location>
</feature>
<evidence type="ECO:0000256" key="19">
    <source>
        <dbReference type="PROSITE-ProRule" id="PRU00043"/>
    </source>
</evidence>
<accession>A0A9C6XS24</accession>
<evidence type="ECO:0000256" key="12">
    <source>
        <dbReference type="ARBA" id="ARBA00023040"/>
    </source>
</evidence>
<dbReference type="InterPro" id="IPR036445">
    <property type="entry name" value="GPCR_2_extracell_dom_sf"/>
</dbReference>
<feature type="domain" description="G-protein coupled receptors family 2 profile 2" evidence="30">
    <location>
        <begin position="2584"/>
        <end position="2825"/>
    </location>
</feature>
<dbReference type="Proteomes" id="UP000504606">
    <property type="component" value="Unplaced"/>
</dbReference>
<feature type="domain" description="Cadherin" evidence="31">
    <location>
        <begin position="298"/>
        <end position="402"/>
    </location>
</feature>
<evidence type="ECO:0000256" key="24">
    <source>
        <dbReference type="SAM" id="SignalP"/>
    </source>
</evidence>
<dbReference type="FunFam" id="2.60.40.60:FF:000020">
    <property type="entry name" value="Dachsous cadherin-related 1b"/>
    <property type="match status" value="4"/>
</dbReference>
<feature type="transmembrane region" description="Helical" evidence="23">
    <location>
        <begin position="2622"/>
        <end position="2640"/>
    </location>
</feature>
<feature type="transmembrane region" description="Helical" evidence="23">
    <location>
        <begin position="2801"/>
        <end position="2824"/>
    </location>
</feature>
<evidence type="ECO:0000256" key="7">
    <source>
        <dbReference type="ARBA" id="ARBA00022692"/>
    </source>
</evidence>
<dbReference type="InterPro" id="IPR056286">
    <property type="entry name" value="Cadherin_CELSR1-3_9th"/>
</dbReference>
<evidence type="ECO:0000256" key="16">
    <source>
        <dbReference type="ARBA" id="ARBA00023180"/>
    </source>
</evidence>
<dbReference type="InterPro" id="IPR013320">
    <property type="entry name" value="ConA-like_dom_sf"/>
</dbReference>
<dbReference type="Pfam" id="PF00008">
    <property type="entry name" value="EGF"/>
    <property type="match status" value="2"/>
</dbReference>
<keyword evidence="13 23" id="KW-0472">Membrane</keyword>
<dbReference type="InterPro" id="IPR017981">
    <property type="entry name" value="GPCR_2-like_7TM"/>
</dbReference>
<feature type="compositionally biased region" description="Low complexity" evidence="22">
    <location>
        <begin position="2881"/>
        <end position="2896"/>
    </location>
</feature>
<dbReference type="SMART" id="SM00180">
    <property type="entry name" value="EGF_Lam"/>
    <property type="match status" value="1"/>
</dbReference>
<dbReference type="Gene3D" id="1.20.1070.10">
    <property type="entry name" value="Rhodopsin 7-helix transmembrane proteins"/>
    <property type="match status" value="1"/>
</dbReference>
<keyword evidence="7 23" id="KW-0812">Transmembrane</keyword>
<dbReference type="GO" id="GO:0007156">
    <property type="term" value="P:homophilic cell adhesion via plasma membrane adhesion molecules"/>
    <property type="evidence" value="ECO:0007669"/>
    <property type="project" value="InterPro"/>
</dbReference>
<dbReference type="GeneID" id="113209886"/>
<dbReference type="SMART" id="SM00179">
    <property type="entry name" value="EGF_CA"/>
    <property type="match status" value="2"/>
</dbReference>
<dbReference type="SMART" id="SM00303">
    <property type="entry name" value="GPS"/>
    <property type="match status" value="1"/>
</dbReference>
<feature type="region of interest" description="Disordered" evidence="22">
    <location>
        <begin position="3195"/>
        <end position="3240"/>
    </location>
</feature>
<dbReference type="SMART" id="SM00008">
    <property type="entry name" value="HormR"/>
    <property type="match status" value="1"/>
</dbReference>
<feature type="transmembrane region" description="Helical" evidence="23">
    <location>
        <begin position="2773"/>
        <end position="2795"/>
    </location>
</feature>
<dbReference type="InterPro" id="IPR000742">
    <property type="entry name" value="EGF"/>
</dbReference>
<dbReference type="Gene3D" id="2.60.220.50">
    <property type="match status" value="1"/>
</dbReference>
<dbReference type="SUPFAM" id="SSF57196">
    <property type="entry name" value="EGF/Laminin"/>
    <property type="match status" value="2"/>
</dbReference>
<dbReference type="Gene3D" id="2.170.300.10">
    <property type="entry name" value="Tie2 ligand-binding domain superfamily"/>
    <property type="match status" value="1"/>
</dbReference>
<dbReference type="GO" id="GO:0016324">
    <property type="term" value="C:apical plasma membrane"/>
    <property type="evidence" value="ECO:0007669"/>
    <property type="project" value="UniProtKB-SubCell"/>
</dbReference>
<dbReference type="InterPro" id="IPR000203">
    <property type="entry name" value="GPS"/>
</dbReference>
<feature type="domain" description="EGF-like" evidence="26">
    <location>
        <begin position="1417"/>
        <end position="1453"/>
    </location>
</feature>
<feature type="compositionally biased region" description="Polar residues" evidence="22">
    <location>
        <begin position="3007"/>
        <end position="3026"/>
    </location>
</feature>
<dbReference type="GO" id="GO:0022603">
    <property type="term" value="P:regulation of anatomical structure morphogenesis"/>
    <property type="evidence" value="ECO:0007669"/>
    <property type="project" value="UniProtKB-ARBA"/>
</dbReference>
<dbReference type="SUPFAM" id="SSF49899">
    <property type="entry name" value="Concanavalin A-like lectins/glucanases"/>
    <property type="match status" value="2"/>
</dbReference>
<evidence type="ECO:0000259" key="30">
    <source>
        <dbReference type="PROSITE" id="PS50261"/>
    </source>
</evidence>
<dbReference type="SUPFAM" id="SSF49313">
    <property type="entry name" value="Cadherin-like"/>
    <property type="match status" value="9"/>
</dbReference>
<comment type="subcellular location">
    <subcellularLocation>
        <location evidence="1">Apical cell membrane</location>
    </subcellularLocation>
    <subcellularLocation>
        <location evidence="2">Cell membrane</location>
        <topology evidence="2">Multi-pass membrane protein</topology>
    </subcellularLocation>
</comment>
<dbReference type="CDD" id="cd00054">
    <property type="entry name" value="EGF_CA"/>
    <property type="match status" value="2"/>
</dbReference>
<evidence type="ECO:0000259" key="31">
    <source>
        <dbReference type="PROSITE" id="PS50268"/>
    </source>
</evidence>
<dbReference type="Gene3D" id="2.10.25.10">
    <property type="entry name" value="Laminin"/>
    <property type="match status" value="3"/>
</dbReference>
<dbReference type="PRINTS" id="PR00205">
    <property type="entry name" value="CADHERIN"/>
</dbReference>
<dbReference type="Pfam" id="PF02793">
    <property type="entry name" value="HRM"/>
    <property type="match status" value="1"/>
</dbReference>
<feature type="domain" description="Cadherin" evidence="31">
    <location>
        <begin position="942"/>
        <end position="1048"/>
    </location>
</feature>
<feature type="domain" description="GAIN-B" evidence="28">
    <location>
        <begin position="2378"/>
        <end position="2575"/>
    </location>
</feature>
<dbReference type="PROSITE" id="PS50261">
    <property type="entry name" value="G_PROTEIN_RECEP_F2_4"/>
    <property type="match status" value="1"/>
</dbReference>
<evidence type="ECO:0000313" key="32">
    <source>
        <dbReference type="Proteomes" id="UP000504606"/>
    </source>
</evidence>
<keyword evidence="9" id="KW-0677">Repeat</keyword>
<dbReference type="GO" id="GO:0048468">
    <property type="term" value="P:cell development"/>
    <property type="evidence" value="ECO:0007669"/>
    <property type="project" value="UniProtKB-ARBA"/>
</dbReference>
<dbReference type="SMART" id="SM00181">
    <property type="entry name" value="EGF"/>
    <property type="match status" value="5"/>
</dbReference>
<keyword evidence="4" id="KW-1003">Cell membrane</keyword>
<keyword evidence="5 20" id="KW-0245">EGF-like domain</keyword>
<feature type="transmembrane region" description="Helical" evidence="23">
    <location>
        <begin position="2660"/>
        <end position="2680"/>
    </location>
</feature>
<comment type="caution">
    <text evidence="20">Lacks conserved residue(s) required for the propagation of feature annotation.</text>
</comment>
<dbReference type="GO" id="GO:0016339">
    <property type="term" value="P:calcium-dependent cell-cell adhesion via plasma membrane cell adhesion molecules"/>
    <property type="evidence" value="ECO:0007669"/>
    <property type="project" value="UniProtKB-ARBA"/>
</dbReference>
<gene>
    <name evidence="33" type="primary">LOC113209886</name>
</gene>
<dbReference type="PRINTS" id="PR00249">
    <property type="entry name" value="GPCRSECRETIN"/>
</dbReference>
<dbReference type="CDD" id="cd11304">
    <property type="entry name" value="Cadherin_repeat"/>
    <property type="match status" value="8"/>
</dbReference>
<feature type="domain" description="EGF-like" evidence="26">
    <location>
        <begin position="1959"/>
        <end position="2001"/>
    </location>
</feature>
<name>A0A9C6XS24_FRAOC</name>
<dbReference type="CDD" id="cd00055">
    <property type="entry name" value="EGF_Lam"/>
    <property type="match status" value="2"/>
</dbReference>
<dbReference type="PROSITE" id="PS01248">
    <property type="entry name" value="EGF_LAM_1"/>
    <property type="match status" value="1"/>
</dbReference>
<dbReference type="RefSeq" id="XP_052128983.1">
    <property type="nucleotide sequence ID" value="XM_052273023.1"/>
</dbReference>
<evidence type="ECO:0000256" key="4">
    <source>
        <dbReference type="ARBA" id="ARBA00022475"/>
    </source>
</evidence>
<dbReference type="InterPro" id="IPR001881">
    <property type="entry name" value="EGF-like_Ca-bd_dom"/>
</dbReference>
<dbReference type="FunFam" id="2.60.40.60:FF:000038">
    <property type="entry name" value="Cadherin EGF LAG seven-pass G-type receptor 3"/>
    <property type="match status" value="1"/>
</dbReference>
<dbReference type="GO" id="GO:0042067">
    <property type="term" value="P:establishment of ommatidial planar polarity"/>
    <property type="evidence" value="ECO:0007669"/>
    <property type="project" value="UniProtKB-ARBA"/>
</dbReference>
<dbReference type="Gene3D" id="2.60.40.60">
    <property type="entry name" value="Cadherins"/>
    <property type="match status" value="9"/>
</dbReference>
<feature type="domain" description="Cadherin" evidence="31">
    <location>
        <begin position="1049"/>
        <end position="1155"/>
    </location>
</feature>
<evidence type="ECO:0000256" key="11">
    <source>
        <dbReference type="ARBA" id="ARBA00022989"/>
    </source>
</evidence>
<feature type="domain" description="Cadherin" evidence="31">
    <location>
        <begin position="623"/>
        <end position="733"/>
    </location>
</feature>
<dbReference type="FunFam" id="2.60.120.200:FF:000173">
    <property type="entry name" value="Cadherin EGF LAG seven-pass G-type receptor"/>
    <property type="match status" value="1"/>
</dbReference>
<feature type="domain" description="Cadherin" evidence="31">
    <location>
        <begin position="1174"/>
        <end position="1274"/>
    </location>
</feature>
<dbReference type="PROSITE" id="PS01186">
    <property type="entry name" value="EGF_2"/>
    <property type="match status" value="1"/>
</dbReference>
<dbReference type="PANTHER" id="PTHR24026:SF51">
    <property type="entry name" value="PROTOCADHERIN-LIKE WING POLARITY PROTEIN STAN"/>
    <property type="match status" value="1"/>
</dbReference>
<dbReference type="FunFam" id="2.10.25.10:FF:000011">
    <property type="entry name" value="Cadherin EGF LAG seven-pass G-type receptor"/>
    <property type="match status" value="1"/>
</dbReference>
<evidence type="ECO:0000256" key="6">
    <source>
        <dbReference type="ARBA" id="ARBA00022553"/>
    </source>
</evidence>
<keyword evidence="8 24" id="KW-0732">Signal</keyword>
<evidence type="ECO:0000256" key="13">
    <source>
        <dbReference type="ARBA" id="ARBA00023136"/>
    </source>
</evidence>
<keyword evidence="12" id="KW-0297">G-protein coupled receptor</keyword>
<organism evidence="32 33">
    <name type="scientific">Frankliniella occidentalis</name>
    <name type="common">Western flower thrips</name>
    <name type="synonym">Euthrips occidentalis</name>
    <dbReference type="NCBI Taxonomy" id="133901"/>
    <lineage>
        <taxon>Eukaryota</taxon>
        <taxon>Metazoa</taxon>
        <taxon>Ecdysozoa</taxon>
        <taxon>Arthropoda</taxon>
        <taxon>Hexapoda</taxon>
        <taxon>Insecta</taxon>
        <taxon>Pterygota</taxon>
        <taxon>Neoptera</taxon>
        <taxon>Paraneoptera</taxon>
        <taxon>Thysanoptera</taxon>
        <taxon>Terebrantia</taxon>
        <taxon>Thripoidea</taxon>
        <taxon>Thripidae</taxon>
        <taxon>Frankliniella</taxon>
    </lineage>
</organism>
<dbReference type="OrthoDB" id="26203at2759"/>
<dbReference type="GO" id="GO:0005509">
    <property type="term" value="F:calcium ion binding"/>
    <property type="evidence" value="ECO:0007669"/>
    <property type="project" value="UniProtKB-UniRule"/>
</dbReference>
<feature type="disulfide bond" evidence="21">
    <location>
        <begin position="2058"/>
        <end position="2070"/>
    </location>
</feature>
<feature type="transmembrane region" description="Helical" evidence="23">
    <location>
        <begin position="2589"/>
        <end position="2610"/>
    </location>
</feature>
<dbReference type="InterPro" id="IPR015919">
    <property type="entry name" value="Cadherin-like_sf"/>
</dbReference>
<dbReference type="FunFam" id="2.60.40.60:FF:000044">
    <property type="entry name" value="Cadherin, EGF LAG seven-pass G-type receptor 3"/>
    <property type="match status" value="1"/>
</dbReference>
<feature type="domain" description="Cadherin" evidence="31">
    <location>
        <begin position="516"/>
        <end position="622"/>
    </location>
</feature>
<evidence type="ECO:0000256" key="17">
    <source>
        <dbReference type="ARBA" id="ARBA00023224"/>
    </source>
</evidence>
<dbReference type="PROSITE" id="PS50227">
    <property type="entry name" value="G_PROTEIN_RECEP_F2_3"/>
    <property type="match status" value="1"/>
</dbReference>
<evidence type="ECO:0000259" key="28">
    <source>
        <dbReference type="PROSITE" id="PS50221"/>
    </source>
</evidence>
<feature type="domain" description="Laminin G" evidence="25">
    <location>
        <begin position="1499"/>
        <end position="1701"/>
    </location>
</feature>
<evidence type="ECO:0000256" key="15">
    <source>
        <dbReference type="ARBA" id="ARBA00023170"/>
    </source>
</evidence>
<dbReference type="Pfam" id="PF23592">
    <property type="entry name" value="Cadherin_CELSR2_9th"/>
    <property type="match status" value="1"/>
</dbReference>
<feature type="region of interest" description="Disordered" evidence="22">
    <location>
        <begin position="2321"/>
        <end position="2341"/>
    </location>
</feature>
<feature type="disulfide bond" evidence="21">
    <location>
        <begin position="2079"/>
        <end position="2088"/>
    </location>
</feature>
<dbReference type="FunFam" id="4.10.1240.10:FF:000021">
    <property type="entry name" value="Cadherin EGF LAG seven-pass G-type receptor"/>
    <property type="match status" value="1"/>
</dbReference>
<dbReference type="InterPro" id="IPR020894">
    <property type="entry name" value="Cadherin_CS"/>
</dbReference>
<feature type="transmembrane region" description="Helical" evidence="23">
    <location>
        <begin position="2692"/>
        <end position="2712"/>
    </location>
</feature>
<dbReference type="GO" id="GO:0004930">
    <property type="term" value="F:G protein-coupled receptor activity"/>
    <property type="evidence" value="ECO:0007669"/>
    <property type="project" value="UniProtKB-KW"/>
</dbReference>
<dbReference type="FunFam" id="2.60.40.60:FF:000013">
    <property type="entry name" value="Cadherin EGF LAG seven-pass G-type receptor"/>
    <property type="match status" value="1"/>
</dbReference>
<feature type="disulfide bond" evidence="21">
    <location>
        <begin position="2060"/>
        <end position="2077"/>
    </location>
</feature>
<dbReference type="CDD" id="cd00110">
    <property type="entry name" value="LamG"/>
    <property type="match status" value="2"/>
</dbReference>
<evidence type="ECO:0000259" key="25">
    <source>
        <dbReference type="PROSITE" id="PS50025"/>
    </source>
</evidence>
<dbReference type="InterPro" id="IPR057244">
    <property type="entry name" value="GAIN_B"/>
</dbReference>
<dbReference type="Pfam" id="PF00002">
    <property type="entry name" value="7tm_2"/>
    <property type="match status" value="1"/>
</dbReference>
<dbReference type="PANTHER" id="PTHR24026">
    <property type="entry name" value="FAT ATYPICAL CADHERIN-RELATED"/>
    <property type="match status" value="1"/>
</dbReference>
<dbReference type="GO" id="GO:0030054">
    <property type="term" value="C:cell junction"/>
    <property type="evidence" value="ECO:0007669"/>
    <property type="project" value="UniProtKB-ARBA"/>
</dbReference>
<dbReference type="InterPro" id="IPR032471">
    <property type="entry name" value="AGRL2-4_GAIN_subdom_A"/>
</dbReference>
<feature type="disulfide bond" evidence="20">
    <location>
        <begin position="1730"/>
        <end position="1739"/>
    </location>
</feature>
<dbReference type="FunFam" id="2.60.40.60:FF:000249">
    <property type="entry name" value="Starry night"/>
    <property type="match status" value="1"/>
</dbReference>
<feature type="compositionally biased region" description="Low complexity" evidence="22">
    <location>
        <begin position="2906"/>
        <end position="2918"/>
    </location>
</feature>
<feature type="disulfide bond" evidence="20">
    <location>
        <begin position="1443"/>
        <end position="1452"/>
    </location>
</feature>
<dbReference type="CTD" id="36125"/>
<dbReference type="FunFam" id="2.60.40.60:FF:000029">
    <property type="entry name" value="Cadherin EGF LAG seven-pass G-type receptor 3"/>
    <property type="match status" value="1"/>
</dbReference>
<dbReference type="GO" id="GO:0007166">
    <property type="term" value="P:cell surface receptor signaling pathway"/>
    <property type="evidence" value="ECO:0007669"/>
    <property type="project" value="InterPro"/>
</dbReference>
<dbReference type="PROSITE" id="PS50268">
    <property type="entry name" value="CADHERIN_2"/>
    <property type="match status" value="9"/>
</dbReference>
<feature type="domain" description="Laminin EGF-like" evidence="27">
    <location>
        <begin position="2058"/>
        <end position="2105"/>
    </location>
</feature>
<evidence type="ECO:0000256" key="21">
    <source>
        <dbReference type="PROSITE-ProRule" id="PRU00460"/>
    </source>
</evidence>
<reference evidence="33" key="1">
    <citation type="submission" date="2025-08" db="UniProtKB">
        <authorList>
            <consortium name="RefSeq"/>
        </authorList>
    </citation>
    <scope>IDENTIFICATION</scope>
    <source>
        <tissue evidence="33">Whole organism</tissue>
    </source>
</reference>
<dbReference type="SMART" id="SM00112">
    <property type="entry name" value="CA"/>
    <property type="match status" value="8"/>
</dbReference>
<feature type="domain" description="Cadherin" evidence="31">
    <location>
        <begin position="403"/>
        <end position="515"/>
    </location>
</feature>
<feature type="compositionally biased region" description="Basic residues" evidence="22">
    <location>
        <begin position="2993"/>
        <end position="3002"/>
    </location>
</feature>
<evidence type="ECO:0000256" key="23">
    <source>
        <dbReference type="SAM" id="Phobius"/>
    </source>
</evidence>
<feature type="chain" id="PRO_5038570514" evidence="24">
    <location>
        <begin position="22"/>
        <end position="3240"/>
    </location>
</feature>
<evidence type="ECO:0000256" key="2">
    <source>
        <dbReference type="ARBA" id="ARBA00004651"/>
    </source>
</evidence>
<feature type="domain" description="Cadherin" evidence="31">
    <location>
        <begin position="734"/>
        <end position="836"/>
    </location>
</feature>
<feature type="domain" description="Laminin G" evidence="25">
    <location>
        <begin position="1744"/>
        <end position="1911"/>
    </location>
</feature>
<evidence type="ECO:0000256" key="5">
    <source>
        <dbReference type="ARBA" id="ARBA00022536"/>
    </source>
</evidence>
<evidence type="ECO:0000256" key="10">
    <source>
        <dbReference type="ARBA" id="ARBA00022837"/>
    </source>
</evidence>
<dbReference type="GO" id="GO:0035159">
    <property type="term" value="P:regulation of tube length, open tracheal system"/>
    <property type="evidence" value="ECO:0007669"/>
    <property type="project" value="UniProtKB-ARBA"/>
</dbReference>
<evidence type="ECO:0000256" key="9">
    <source>
        <dbReference type="ARBA" id="ARBA00022737"/>
    </source>
</evidence>
<dbReference type="PROSITE" id="PS50221">
    <property type="entry name" value="GAIN_B"/>
    <property type="match status" value="1"/>
</dbReference>
<dbReference type="InterPro" id="IPR002049">
    <property type="entry name" value="LE_dom"/>
</dbReference>
<keyword evidence="16" id="KW-0325">Glycoprotein</keyword>
<dbReference type="GO" id="GO:0048638">
    <property type="term" value="P:regulation of developmental growth"/>
    <property type="evidence" value="ECO:0007669"/>
    <property type="project" value="UniProtKB-ARBA"/>
</dbReference>
<evidence type="ECO:0000259" key="26">
    <source>
        <dbReference type="PROSITE" id="PS50026"/>
    </source>
</evidence>
<dbReference type="InterPro" id="IPR002126">
    <property type="entry name" value="Cadherin-like_dom"/>
</dbReference>
<feature type="transmembrane region" description="Helical" evidence="23">
    <location>
        <begin position="2732"/>
        <end position="2753"/>
    </location>
</feature>
<dbReference type="Pfam" id="PF16489">
    <property type="entry name" value="GAIN"/>
    <property type="match status" value="1"/>
</dbReference>
<keyword evidence="11 23" id="KW-1133">Transmembrane helix</keyword>
<feature type="compositionally biased region" description="Basic and acidic residues" evidence="22">
    <location>
        <begin position="3227"/>
        <end position="3240"/>
    </location>
</feature>
<dbReference type="PROSITE" id="PS51257">
    <property type="entry name" value="PROKAR_LIPOPROTEIN"/>
    <property type="match status" value="1"/>
</dbReference>
<feature type="domain" description="EGF-like" evidence="26">
    <location>
        <begin position="1704"/>
        <end position="1740"/>
    </location>
</feature>
<keyword evidence="3" id="KW-0217">Developmental protein</keyword>
<evidence type="ECO:0000256" key="1">
    <source>
        <dbReference type="ARBA" id="ARBA00004221"/>
    </source>
</evidence>
<sequence length="3240" mass="353826">MRHVLALLVVVAAVACRLTAAYLLIATEDDPPGHVLFNASLGGRGARTYSINNHRSASFVHRLLRVDPDSGRISLRHFLDCTAVYYPNLFTLHVDSTALADPVDYYSLPLRVFVSGRRCERDPLVSIDLADEAEEQDVALNRVHVKVSEAKRWVSETLASYAIPKAEATDWTRICLRKSQLVCRIRNLLPRTVVENCNVRYVDVSDPRFKMEFEAGDLVAADSVCIAEPLWKVTVHLELICNTSLGEHSWPRPQLGGSGLISATEHRLKIVFHHQKFNDSDIAHRVRRELRNMSPYFEQALYLASVLEERPEGAVVATVKARDPENSPIQYSMVSLLDARSQGMFGIDTKTGVVTTATRLDRELVDVHYFRVTAVDDSFPPRSGTTTLQINVLDANDHSPVFEAPEYEASIRESVPVGSTVVTLKATDQDIDRNAEVEYTIQSEQPGEAGAPETFRIEPKSGTVSTRAPLDREKVQRYSLVIVASDMAVPLADRRSSSATVLVNILDDNDNYPQFTERSYSVTVPEDIAWSSNPVIAHVKATDADEGPNAAIRYAIIGGNTQSQFAIDTMSGEVSLVKPLDYEVIKNYRLVIRAQDGGGPSRSNTTQLLVNVKDVNDNAPRFYTSLFQESVLESVPVGYSIVRVQAYDADEGDNAAIHYSIGPRDSAGGSTDELPVTVDESSGWIFTTRELDREEHSKYQFLVLAADGGSPPRSATASVVVTVQDVNDNDPVFNPREYNAVVAEDDQPGTPVASVTATDRDENPRLHYELTAGNLRGRFAITTQNGRGLITVAQPLDYKQEKRFVLEVTASDSGGRHDTATVYVNISDANNYAPMFENAPYSASVFEDAPVGTTVLVVGATDGDVGQNAQITYSLGGDKEIPEFTINPQTGAVVTAKPLDRETVSGYLLTVTARDGGAPPLSDTTDVEIMVADVNDNAPTFRQSAYSGTVAEDALIGTSVAQVTASDADTGLNGRIRYALNPSGAGTDEPFVMDPTSGVIRTNRMLDRESVAVYQLEALAIDRGSPALSSSVIVTIKVEDINDNPPAFESDKLVMYVAENSPVGSTVGEIYAKDPDEGANAQVQYSIIGGDDSSSFSLITKPGSAKASLVTMVELDYESPRKKFELVVRAASPPLRTDVHVDVLVTDVNDNAPRLKDFQVLFNNFRDCFPSGAVGRIPAVDADVSDQLRFRILSGNNANLVHLNESSGHLTLSPLLNTNVPKLATMEVSVSDGVNEVKAVMQLQVRLITEEMLFNSITVRLEDMTEEAFLSPLLSFFVEGLAAIIPCPKENVFLFSVQDDTDVNAKILNVSFSARRPDVSGEEYYTPQFLQERVYLNRAILARLATVKVLPFDDNLCVREPCLNYEECLTVLKFGNASGFISSDTVLFRPIYPVTTFACRCPAGFTGSREHYLCDREVNLCYSNPCQNEGECVRREGGYTCVCAAGFTGVHCETSLANGPGCAPGLCRPPSVCAPLIRGGFVCEKCTLPQDWRTEQCELRARSFTRSAFLTFPALRQRHRLHIRLKFATLQSDGLLLYDGRYNERHDFIALEVVGGELHFSFSLGDGVTRVSVAVPGPGGVSDGRWHTVTVSYLNKAATLSVDDCDTSLAIKHGTELGAQWACANRSQHVLEPRCDQPTETCHRFLDLTGPLQIGGLPALPTTDFQVRSKDFTGCITDLHIDHAFVDLNSFVADNGTVAGCPEKRPHCASAPCQHGGECREGWGTFVCDCPDKWGSKDCSEPIKLAWRFRGDGVLSFNPLLRPIQLPWLNSLSIRTLQRDAFLMSIQIGQNSTARLSLEAGALVYEYHGDRVALQGGVADGEWHRIDVRWLPGEVWLGLDHGQRSAVGALPAKVQGLYVGKILIGGPDAETPPAEAAALPRLDGCIQDVRVGTPQSALQRPNVKENVGDGCGSGDACAGPLATDHCPSAAATPAHSRCEAHWERASCTCNVGYVGSACAPVCSLNPCENGARCTPVPVADSAPRGYTCSCNSTEFSGEYCEVKVDQPCPTSWWGYPVCGPCHCPVDRGYNPDCNKATGECVCRENHYQPEGSDRCLDCGCYAVGSFSSQCDPVSGQCRCRAGVIGRTCHACPNPYAEVTLRGCEVVYDGCPRSFAAGMWWERTKFGQTVIESCPGHSHGKASRVCDDALGGWQEPDLFNCTSDAFLDLRRVLGQMERGELSINSFVAVKVASDLGRAVNRTQRLHGSDVLIDEQLSRRLLTHELGMSGLNLTHSQDKDYIAHLVQAVSKALEPDNAAHWERISELTGETAEHVMVAVDQYIGVLTRSQRDTYTNPFEIVADNVVLGLDVVTAESLFGYESHSVSRDAPPTPRPDAGASTPPPGQVVIPDTSQFLQPALLPLTATPGSGGSSAAGSGTPVVVFPKYNNYLQDPRKFDPYTQIMVPLSLLGIRAGYFGETSTRQSPAAVGQAVLSYVQYRTLGPLLPDRYDETVLRRWGVDLRVGSPVVSLAAYVPGSDKDKDPVDKEKAAYRPLGGHLNAPVRVRLWLDPQLQVLGPRANPQCVYWREGQWSRAGCQTEVQQTPMWRGGVRLPVLINCTCSHLSTFAVLVDVVDLDYIPEPSDLEDAATWLGFTFALPLLLTALIILAFIRGLETNSNSIHKNLVFCVFLAETIYFAALKARRSLVIHEFACKMTAMSLHYLWLSAFAWALVDSIHLYRMLTEMRDINHGPMRFYYTLGYGLPAILVGLAVGVRADQYGNFYFCWLSLYESVVWSLIGPVCCAVLINLIVLLMAIRAAFTLKDHIMAFGNLRTLLWLSVVALPLLGATWVLAVLAVSERLPIVSYGLAAAVFLHALFCLIGYCFVNERVRKNLRITVLRCMGKKVPLVEETCQTANHMQPRSSLAYRNSARMESLRRNIGISTSSTTSRSTAKTGSSPYRSDGHLRNTNTSTSTSNYNSGSELPSYLRGYDSSITGGGQLGRHNEDTEDGPSNTDKRTTTGHTSDSDSEASVDGRSLELASSHSSDEDESSHHNSSRRRRHQRGLGVSNHSTTSAETAGTNPPSVQASTYMPNIYPIAEGDVSPTDMVQPPPTLNIVSKAALFPNLKPMYAPRWSSQLPDTYVTANSMLDSMSLRNNQWSGLTDLDHYYKDYQGKTSASPSPHPLPQLTKMMSSSDNFHELGEVGSETEEKVHMGDKYLFPYTAEEDHCGRSLSLNLGMGLSNNYELPHVGMDNGVGMGGDSTGRGSPSPLHHPGALTSSNVSESEDETRWLTQERYRGYE</sequence>
<dbReference type="SMART" id="SM00282">
    <property type="entry name" value="LamG"/>
    <property type="match status" value="2"/>
</dbReference>
<feature type="region of interest" description="Disordered" evidence="22">
    <location>
        <begin position="2876"/>
        <end position="3026"/>
    </location>
</feature>
<proteinExistence type="predicted"/>
<keyword evidence="15" id="KW-0675">Receptor</keyword>
<dbReference type="InterPro" id="IPR046338">
    <property type="entry name" value="GAIN_dom_sf"/>
</dbReference>
<evidence type="ECO:0000256" key="20">
    <source>
        <dbReference type="PROSITE-ProRule" id="PRU00076"/>
    </source>
</evidence>
<protein>
    <submittedName>
        <fullName evidence="33">Protocadherin-like wing polarity protein stan isoform X2</fullName>
    </submittedName>
</protein>
<feature type="domain" description="Cadherin" evidence="31">
    <location>
        <begin position="837"/>
        <end position="941"/>
    </location>
</feature>
<evidence type="ECO:0000259" key="29">
    <source>
        <dbReference type="PROSITE" id="PS50227"/>
    </source>
</evidence>
<dbReference type="InterPro" id="IPR000832">
    <property type="entry name" value="GPCR_2_secretin-like"/>
</dbReference>
<keyword evidence="32" id="KW-1185">Reference proteome</keyword>
<dbReference type="PROSITE" id="PS00022">
    <property type="entry name" value="EGF_1"/>
    <property type="match status" value="1"/>
</dbReference>
<keyword evidence="14 20" id="KW-1015">Disulfide bond</keyword>
<evidence type="ECO:0000313" key="33">
    <source>
        <dbReference type="RefSeq" id="XP_052128983.1"/>
    </source>
</evidence>
<dbReference type="PROSITE" id="PS50025">
    <property type="entry name" value="LAM_G_DOMAIN"/>
    <property type="match status" value="2"/>
</dbReference>
<dbReference type="InterPro" id="IPR001879">
    <property type="entry name" value="GPCR_2_extracellular_dom"/>
</dbReference>
<dbReference type="PROSITE" id="PS00232">
    <property type="entry name" value="CADHERIN_1"/>
    <property type="match status" value="5"/>
</dbReference>
<dbReference type="Pfam" id="PF02210">
    <property type="entry name" value="Laminin_G_2"/>
    <property type="match status" value="2"/>
</dbReference>
<evidence type="ECO:0000256" key="18">
    <source>
        <dbReference type="ARBA" id="ARBA00023292"/>
    </source>
</evidence>
<evidence type="ECO:0000256" key="22">
    <source>
        <dbReference type="SAM" id="MobiDB-lite"/>
    </source>
</evidence>
<keyword evidence="18 21" id="KW-0424">Laminin EGF-like domain</keyword>
<keyword evidence="17" id="KW-0807">Transducer</keyword>
<dbReference type="Gene3D" id="4.10.1240.10">
    <property type="entry name" value="GPCR, family 2, extracellular hormone receptor domain"/>
    <property type="match status" value="1"/>
</dbReference>
<dbReference type="GO" id="GO:0001737">
    <property type="term" value="P:establishment of imaginal disc-derived wing hair orientation"/>
    <property type="evidence" value="ECO:0007669"/>
    <property type="project" value="UniProtKB-ARBA"/>
</dbReference>
<dbReference type="PROSITE" id="PS50027">
    <property type="entry name" value="EGF_LAM_2"/>
    <property type="match status" value="1"/>
</dbReference>
<dbReference type="Gene3D" id="2.60.120.200">
    <property type="match status" value="2"/>
</dbReference>
<feature type="domain" description="G-protein coupled receptors family 2 profile 1" evidence="29">
    <location>
        <begin position="2090"/>
        <end position="2164"/>
    </location>
</feature>
<dbReference type="GO" id="GO:0051239">
    <property type="term" value="P:regulation of multicellular organismal process"/>
    <property type="evidence" value="ECO:0007669"/>
    <property type="project" value="UniProtKB-ARBA"/>
</dbReference>
<dbReference type="FunFam" id="2.10.25.10:FF:000066">
    <property type="entry name" value="FAT atypical cadherin 4"/>
    <property type="match status" value="1"/>
</dbReference>
<dbReference type="Pfam" id="PF00028">
    <property type="entry name" value="Cadherin"/>
    <property type="match status" value="8"/>
</dbReference>
<evidence type="ECO:0000256" key="8">
    <source>
        <dbReference type="ARBA" id="ARBA00022729"/>
    </source>
</evidence>
<dbReference type="CDD" id="cd15441">
    <property type="entry name" value="7tmB2_CELSR_Adhesion_IV"/>
    <property type="match status" value="1"/>
</dbReference>
<dbReference type="FunFam" id="1.20.1070.10:FF:000202">
    <property type="entry name" value="Cadherin EGF LAG seven-pass G-type receptor"/>
    <property type="match status" value="1"/>
</dbReference>
<evidence type="ECO:0000256" key="3">
    <source>
        <dbReference type="ARBA" id="ARBA00022473"/>
    </source>
</evidence>
<keyword evidence="6" id="KW-0597">Phosphoprotein</keyword>